<dbReference type="PANTHER" id="PTHR13832:SF827">
    <property type="entry name" value="PROTEIN PHOSPHATASE 1L"/>
    <property type="match status" value="1"/>
</dbReference>
<evidence type="ECO:0000256" key="2">
    <source>
        <dbReference type="ARBA" id="ARBA00022801"/>
    </source>
</evidence>
<keyword evidence="7" id="KW-1185">Reference proteome</keyword>
<dbReference type="PROSITE" id="PS51746">
    <property type="entry name" value="PPM_2"/>
    <property type="match status" value="1"/>
</dbReference>
<dbReference type="GO" id="GO:0046872">
    <property type="term" value="F:metal ion binding"/>
    <property type="evidence" value="ECO:0007669"/>
    <property type="project" value="UniProtKB-KW"/>
</dbReference>
<dbReference type="Gene3D" id="3.60.40.10">
    <property type="entry name" value="PPM-type phosphatase domain"/>
    <property type="match status" value="1"/>
</dbReference>
<evidence type="ECO:0000259" key="5">
    <source>
        <dbReference type="PROSITE" id="PS51746"/>
    </source>
</evidence>
<dbReference type="SUPFAM" id="SSF81606">
    <property type="entry name" value="PP2C-like"/>
    <property type="match status" value="1"/>
</dbReference>
<dbReference type="Proteomes" id="UP000266861">
    <property type="component" value="Unassembled WGS sequence"/>
</dbReference>
<dbReference type="PROSITE" id="PS01032">
    <property type="entry name" value="PPM_1"/>
    <property type="match status" value="1"/>
</dbReference>
<keyword evidence="2 4" id="KW-0378">Hydrolase</keyword>
<feature type="domain" description="PPM-type phosphatase" evidence="5">
    <location>
        <begin position="16"/>
        <end position="277"/>
    </location>
</feature>
<dbReference type="PANTHER" id="PTHR13832">
    <property type="entry name" value="PROTEIN PHOSPHATASE 2C"/>
    <property type="match status" value="1"/>
</dbReference>
<comment type="caution">
    <text evidence="6">The sequence shown here is derived from an EMBL/GenBank/DDBJ whole genome shotgun (WGS) entry which is preliminary data.</text>
</comment>
<sequence length="306" mass="34700">MDQTLSEPVGDGKRLLYVSLTTQGKRDGYINIKDTYTTSFEAPSKGYNFFGLYDGHGGDYVANYCANNLHNFLSTELDECGGIEKAIENGYFEIDGYLRNDENVKKQGCTAITVIVTPDKVYVGNAGDSRAVISEFADISKSNNLIESEAILMSNNHIPAQDEEFIRIKIPEPSMPVTRAIGYFEFKKSESVDEQVIIASPDIKEQKISENTEFLVLANYGIWNVFDFYEDPSQAVIDFISEEIVKHLSIEKACNNLLNYCQEKDSNNNMTIIVVAFLKDQQEDDWYNMIKKRHENTKSEIRTANY</sequence>
<dbReference type="AlphaFoldDB" id="A0A397JCR0"/>
<dbReference type="InterPro" id="IPR015655">
    <property type="entry name" value="PP2C"/>
</dbReference>
<keyword evidence="1" id="KW-0479">Metal-binding</keyword>
<dbReference type="EMBL" id="PQFF01000056">
    <property type="protein sequence ID" value="RHZ85841.1"/>
    <property type="molecule type" value="Genomic_DNA"/>
</dbReference>
<dbReference type="InterPro" id="IPR000222">
    <property type="entry name" value="PP2C_BS"/>
</dbReference>
<dbReference type="OrthoDB" id="10264738at2759"/>
<dbReference type="STRING" id="1348612.A0A397JCR0"/>
<name>A0A397JCR0_9GLOM</name>
<proteinExistence type="inferred from homology"/>
<evidence type="ECO:0000256" key="3">
    <source>
        <dbReference type="ARBA" id="ARBA00022912"/>
    </source>
</evidence>
<keyword evidence="3 4" id="KW-0904">Protein phosphatase</keyword>
<reference evidence="6 7" key="1">
    <citation type="submission" date="2018-08" db="EMBL/GenBank/DDBJ databases">
        <title>Genome and evolution of the arbuscular mycorrhizal fungus Diversispora epigaea (formerly Glomus versiforme) and its bacterial endosymbionts.</title>
        <authorList>
            <person name="Sun X."/>
            <person name="Fei Z."/>
            <person name="Harrison M."/>
        </authorList>
    </citation>
    <scope>NUCLEOTIDE SEQUENCE [LARGE SCALE GENOMIC DNA]</scope>
    <source>
        <strain evidence="6 7">IT104</strain>
    </source>
</reference>
<evidence type="ECO:0000313" key="6">
    <source>
        <dbReference type="EMBL" id="RHZ85841.1"/>
    </source>
</evidence>
<organism evidence="6 7">
    <name type="scientific">Diversispora epigaea</name>
    <dbReference type="NCBI Taxonomy" id="1348612"/>
    <lineage>
        <taxon>Eukaryota</taxon>
        <taxon>Fungi</taxon>
        <taxon>Fungi incertae sedis</taxon>
        <taxon>Mucoromycota</taxon>
        <taxon>Glomeromycotina</taxon>
        <taxon>Glomeromycetes</taxon>
        <taxon>Diversisporales</taxon>
        <taxon>Diversisporaceae</taxon>
        <taxon>Diversispora</taxon>
    </lineage>
</organism>
<dbReference type="InterPro" id="IPR036457">
    <property type="entry name" value="PPM-type-like_dom_sf"/>
</dbReference>
<evidence type="ECO:0000256" key="1">
    <source>
        <dbReference type="ARBA" id="ARBA00022723"/>
    </source>
</evidence>
<dbReference type="SMART" id="SM00332">
    <property type="entry name" value="PP2Cc"/>
    <property type="match status" value="1"/>
</dbReference>
<evidence type="ECO:0000256" key="4">
    <source>
        <dbReference type="RuleBase" id="RU003465"/>
    </source>
</evidence>
<gene>
    <name evidence="6" type="ORF">Glove_59g102</name>
</gene>
<dbReference type="GO" id="GO:0004722">
    <property type="term" value="F:protein serine/threonine phosphatase activity"/>
    <property type="evidence" value="ECO:0007669"/>
    <property type="project" value="InterPro"/>
</dbReference>
<protein>
    <recommendedName>
        <fullName evidence="5">PPM-type phosphatase domain-containing protein</fullName>
    </recommendedName>
</protein>
<dbReference type="Pfam" id="PF00481">
    <property type="entry name" value="PP2C"/>
    <property type="match status" value="1"/>
</dbReference>
<accession>A0A397JCR0</accession>
<dbReference type="InterPro" id="IPR001932">
    <property type="entry name" value="PPM-type_phosphatase-like_dom"/>
</dbReference>
<comment type="similarity">
    <text evidence="4">Belongs to the PP2C family.</text>
</comment>
<evidence type="ECO:0000313" key="7">
    <source>
        <dbReference type="Proteomes" id="UP000266861"/>
    </source>
</evidence>
<dbReference type="CDD" id="cd00143">
    <property type="entry name" value="PP2Cc"/>
    <property type="match status" value="1"/>
</dbReference>